<sequence>LENICKEQAARIDELNQLVEKLKGEKELNSIIVYQESKQTEHAEDDNNSMKDEYKVHSCL</sequence>
<feature type="non-terminal residue" evidence="2">
    <location>
        <position position="1"/>
    </location>
</feature>
<dbReference type="Proteomes" id="UP000265520">
    <property type="component" value="Unassembled WGS sequence"/>
</dbReference>
<evidence type="ECO:0000313" key="3">
    <source>
        <dbReference type="Proteomes" id="UP000265520"/>
    </source>
</evidence>
<evidence type="ECO:0000313" key="2">
    <source>
        <dbReference type="EMBL" id="MCI37191.1"/>
    </source>
</evidence>
<reference evidence="2 3" key="1">
    <citation type="journal article" date="2018" name="Front. Plant Sci.">
        <title>Red Clover (Trifolium pratense) and Zigzag Clover (T. medium) - A Picture of Genomic Similarities and Differences.</title>
        <authorList>
            <person name="Dluhosova J."/>
            <person name="Istvanek J."/>
            <person name="Nedelnik J."/>
            <person name="Repkova J."/>
        </authorList>
    </citation>
    <scope>NUCLEOTIDE SEQUENCE [LARGE SCALE GENOMIC DNA]</scope>
    <source>
        <strain evidence="3">cv. 10/8</strain>
        <tissue evidence="2">Leaf</tissue>
    </source>
</reference>
<comment type="caution">
    <text evidence="2">The sequence shown here is derived from an EMBL/GenBank/DDBJ whole genome shotgun (WGS) entry which is preliminary data.</text>
</comment>
<dbReference type="AlphaFoldDB" id="A0A392RKN7"/>
<proteinExistence type="predicted"/>
<accession>A0A392RKN7</accession>
<feature type="region of interest" description="Disordered" evidence="1">
    <location>
        <begin position="38"/>
        <end position="60"/>
    </location>
</feature>
<organism evidence="2 3">
    <name type="scientific">Trifolium medium</name>
    <dbReference type="NCBI Taxonomy" id="97028"/>
    <lineage>
        <taxon>Eukaryota</taxon>
        <taxon>Viridiplantae</taxon>
        <taxon>Streptophyta</taxon>
        <taxon>Embryophyta</taxon>
        <taxon>Tracheophyta</taxon>
        <taxon>Spermatophyta</taxon>
        <taxon>Magnoliopsida</taxon>
        <taxon>eudicotyledons</taxon>
        <taxon>Gunneridae</taxon>
        <taxon>Pentapetalae</taxon>
        <taxon>rosids</taxon>
        <taxon>fabids</taxon>
        <taxon>Fabales</taxon>
        <taxon>Fabaceae</taxon>
        <taxon>Papilionoideae</taxon>
        <taxon>50 kb inversion clade</taxon>
        <taxon>NPAAA clade</taxon>
        <taxon>Hologalegina</taxon>
        <taxon>IRL clade</taxon>
        <taxon>Trifolieae</taxon>
        <taxon>Trifolium</taxon>
    </lineage>
</organism>
<name>A0A392RKN7_9FABA</name>
<protein>
    <submittedName>
        <fullName evidence="2">Kinesin-like protein KIN12B-like</fullName>
    </submittedName>
</protein>
<evidence type="ECO:0000256" key="1">
    <source>
        <dbReference type="SAM" id="MobiDB-lite"/>
    </source>
</evidence>
<feature type="compositionally biased region" description="Basic and acidic residues" evidence="1">
    <location>
        <begin position="48"/>
        <end position="60"/>
    </location>
</feature>
<dbReference type="EMBL" id="LXQA010241850">
    <property type="protein sequence ID" value="MCI37191.1"/>
    <property type="molecule type" value="Genomic_DNA"/>
</dbReference>
<keyword evidence="3" id="KW-1185">Reference proteome</keyword>